<feature type="non-terminal residue" evidence="1">
    <location>
        <position position="1"/>
    </location>
</feature>
<evidence type="ECO:0000313" key="1">
    <source>
        <dbReference type="EMBL" id="KKL03875.1"/>
    </source>
</evidence>
<proteinExistence type="predicted"/>
<dbReference type="AlphaFoldDB" id="A0A0F9A308"/>
<dbReference type="Gene3D" id="1.10.287.950">
    <property type="entry name" value="Methyl-accepting chemotaxis protein"/>
    <property type="match status" value="1"/>
</dbReference>
<feature type="non-terminal residue" evidence="1">
    <location>
        <position position="459"/>
    </location>
</feature>
<dbReference type="EMBL" id="LAZR01044753">
    <property type="protein sequence ID" value="KKL03875.1"/>
    <property type="molecule type" value="Genomic_DNA"/>
</dbReference>
<organism evidence="1">
    <name type="scientific">marine sediment metagenome</name>
    <dbReference type="NCBI Taxonomy" id="412755"/>
    <lineage>
        <taxon>unclassified sequences</taxon>
        <taxon>metagenomes</taxon>
        <taxon>ecological metagenomes</taxon>
    </lineage>
</organism>
<accession>A0A0F9A308</accession>
<reference evidence="1" key="1">
    <citation type="journal article" date="2015" name="Nature">
        <title>Complex archaea that bridge the gap between prokaryotes and eukaryotes.</title>
        <authorList>
            <person name="Spang A."/>
            <person name="Saw J.H."/>
            <person name="Jorgensen S.L."/>
            <person name="Zaremba-Niedzwiedzka K."/>
            <person name="Martijn J."/>
            <person name="Lind A.E."/>
            <person name="van Eijk R."/>
            <person name="Schleper C."/>
            <person name="Guy L."/>
            <person name="Ettema T.J."/>
        </authorList>
    </citation>
    <scope>NUCLEOTIDE SEQUENCE</scope>
</reference>
<protein>
    <submittedName>
        <fullName evidence="1">Uncharacterized protein</fullName>
    </submittedName>
</protein>
<name>A0A0F9A308_9ZZZZ</name>
<gene>
    <name evidence="1" type="ORF">LCGC14_2621750</name>
</gene>
<sequence>FLPALQGAVKGLGALLAVLIDNQDAIKSFITKGIILMADAMVVGIFAIDEMVQWYVKLGKAATLSALGIRLVVRTLQLQKEMAEAVFNDDTMSAAFNRFTADLEQMDHEVSESMRAFDRLGKSSGEVATTLTDVIGAFKETTKAANEAGAATSTTGADADAAAAAAEKLAAEMAKEAKAIQEATDAWEELDDEVLHSEVLHEIELQEQAVQAATDAWEKLDAEVLAGEAAHEAHLMARAAWEAERATRALQASMTGLLMFGDLLGGSFGKLAGVISASSDAFGDMRGEIDRTNAALSDGTITQTEADAANLMSKIGGVTVAAGLLGDMLSDSTNPNIQKLGGALQGAAAGAKMGSAFGPWGAAIGAVGGAVVGLVKSWNAAEMATNDARDAFFESFGGFEEFSAQMAEVSEEDWAKKIFDATTVEEFNALVADATGLLDAHQAALQLESDAWAGVEEAA</sequence>
<comment type="caution">
    <text evidence="1">The sequence shown here is derived from an EMBL/GenBank/DDBJ whole genome shotgun (WGS) entry which is preliminary data.</text>
</comment>